<keyword evidence="1" id="KW-0456">Lyase</keyword>
<dbReference type="GO" id="GO:0005737">
    <property type="term" value="C:cytoplasm"/>
    <property type="evidence" value="ECO:0007669"/>
    <property type="project" value="TreeGrafter"/>
</dbReference>
<evidence type="ECO:0000313" key="3">
    <source>
        <dbReference type="EMBL" id="GEL26552.1"/>
    </source>
</evidence>
<evidence type="ECO:0000256" key="1">
    <source>
        <dbReference type="ARBA" id="ARBA00023239"/>
    </source>
</evidence>
<keyword evidence="3" id="KW-0378">Hydrolase</keyword>
<dbReference type="InterPro" id="IPR006680">
    <property type="entry name" value="Amidohydro-rel"/>
</dbReference>
<dbReference type="PANTHER" id="PTHR21240:SF28">
    <property type="entry name" value="ISO-OROTATE DECARBOXYLASE (EUROFUNG)"/>
    <property type="match status" value="1"/>
</dbReference>
<dbReference type="GO" id="GO:0019748">
    <property type="term" value="P:secondary metabolic process"/>
    <property type="evidence" value="ECO:0007669"/>
    <property type="project" value="TreeGrafter"/>
</dbReference>
<comment type="caution">
    <text evidence="3">The sequence shown here is derived from an EMBL/GenBank/DDBJ whole genome shotgun (WGS) entry which is preliminary data.</text>
</comment>
<reference evidence="3 4" key="1">
    <citation type="submission" date="2019-07" db="EMBL/GenBank/DDBJ databases">
        <title>Whole genome shotgun sequence of Pseudonocardia sulfidoxydans NBRC 16205.</title>
        <authorList>
            <person name="Hosoyama A."/>
            <person name="Uohara A."/>
            <person name="Ohji S."/>
            <person name="Ichikawa N."/>
        </authorList>
    </citation>
    <scope>NUCLEOTIDE SEQUENCE [LARGE SCALE GENOMIC DNA]</scope>
    <source>
        <strain evidence="3 4">NBRC 16205</strain>
    </source>
</reference>
<dbReference type="OrthoDB" id="2533941at2"/>
<sequence>MTQLDGRSPAAARVVPRETQEITKFTDTREVLANARRDISRYGLDDYFIVDVDAHHVESESWTEVIEYIDNPVIRYNARQSAANQSPKVAMTHSTPGLNWQDAMGRIPHQSGLKEEVDDASVHRDVTLVRRAMDSMGIDVQVVFPQLLLQIGNHPYPDVAQELLHAYTTWMVETILPGDDRIKAFVALPFEDPAASLRTVEEFADAPGVLGFMVTSQRHAGVYRSAYFPLYRELERRGMPLAFHAGPRRNDTWSSTMNRFLSVHALSFVTCNMAHLTNWVINGIPERFPGLKVIWVESGLAWVPFMMQRLDHSYLMRQSEAPLLRKLPSDYIRDMYFTAQPMEADDLTLLESTFRAMDAENQLLYSSDWPHWDFDTPGRIAGLPFLTETARRNILGENARKLFGL</sequence>
<gene>
    <name evidence="3" type="ORF">PSU4_55060</name>
</gene>
<evidence type="ECO:0000313" key="4">
    <source>
        <dbReference type="Proteomes" id="UP000321685"/>
    </source>
</evidence>
<dbReference type="Gene3D" id="3.20.20.140">
    <property type="entry name" value="Metal-dependent hydrolases"/>
    <property type="match status" value="1"/>
</dbReference>
<organism evidence="3 4">
    <name type="scientific">Pseudonocardia sulfidoxydans NBRC 16205</name>
    <dbReference type="NCBI Taxonomy" id="1223511"/>
    <lineage>
        <taxon>Bacteria</taxon>
        <taxon>Bacillati</taxon>
        <taxon>Actinomycetota</taxon>
        <taxon>Actinomycetes</taxon>
        <taxon>Pseudonocardiales</taxon>
        <taxon>Pseudonocardiaceae</taxon>
        <taxon>Pseudonocardia</taxon>
    </lineage>
</organism>
<name>A0A511DP08_9PSEU</name>
<dbReference type="InterPro" id="IPR032466">
    <property type="entry name" value="Metal_Hydrolase"/>
</dbReference>
<dbReference type="EMBL" id="BJVJ01000096">
    <property type="protein sequence ID" value="GEL26552.1"/>
    <property type="molecule type" value="Genomic_DNA"/>
</dbReference>
<keyword evidence="4" id="KW-1185">Reference proteome</keyword>
<dbReference type="SUPFAM" id="SSF51556">
    <property type="entry name" value="Metallo-dependent hydrolases"/>
    <property type="match status" value="1"/>
</dbReference>
<accession>A0A511DP08</accession>
<dbReference type="InterPro" id="IPR032465">
    <property type="entry name" value="ACMSD"/>
</dbReference>
<feature type="domain" description="Amidohydrolase-related" evidence="2">
    <location>
        <begin position="153"/>
        <end position="405"/>
    </location>
</feature>
<proteinExistence type="predicted"/>
<dbReference type="Pfam" id="PF04909">
    <property type="entry name" value="Amidohydro_2"/>
    <property type="match status" value="1"/>
</dbReference>
<dbReference type="AlphaFoldDB" id="A0A511DP08"/>
<protein>
    <submittedName>
        <fullName evidence="3">Amidohydrolase</fullName>
    </submittedName>
</protein>
<dbReference type="RefSeq" id="WP_147114776.1">
    <property type="nucleotide sequence ID" value="NZ_BJVJ01000096.1"/>
</dbReference>
<evidence type="ECO:0000259" key="2">
    <source>
        <dbReference type="Pfam" id="PF04909"/>
    </source>
</evidence>
<dbReference type="GO" id="GO:0016831">
    <property type="term" value="F:carboxy-lyase activity"/>
    <property type="evidence" value="ECO:0007669"/>
    <property type="project" value="InterPro"/>
</dbReference>
<dbReference type="GO" id="GO:0016787">
    <property type="term" value="F:hydrolase activity"/>
    <property type="evidence" value="ECO:0007669"/>
    <property type="project" value="UniProtKB-KW"/>
</dbReference>
<dbReference type="PANTHER" id="PTHR21240">
    <property type="entry name" value="2-AMINO-3-CARBOXYLMUCONATE-6-SEMIALDEHYDE DECARBOXYLASE"/>
    <property type="match status" value="1"/>
</dbReference>
<dbReference type="Proteomes" id="UP000321685">
    <property type="component" value="Unassembled WGS sequence"/>
</dbReference>